<name>A0A6N2KUR3_SALVM</name>
<reference evidence="2" key="1">
    <citation type="submission" date="2019-03" db="EMBL/GenBank/DDBJ databases">
        <authorList>
            <person name="Mank J."/>
            <person name="Almeida P."/>
        </authorList>
    </citation>
    <scope>NUCLEOTIDE SEQUENCE</scope>
    <source>
        <strain evidence="2">78183</strain>
    </source>
</reference>
<protein>
    <submittedName>
        <fullName evidence="2">Uncharacterized protein</fullName>
    </submittedName>
</protein>
<keyword evidence="1" id="KW-0472">Membrane</keyword>
<gene>
    <name evidence="2" type="ORF">SVIM_LOCUS138484</name>
</gene>
<accession>A0A6N2KUR3</accession>
<keyword evidence="1" id="KW-0812">Transmembrane</keyword>
<feature type="transmembrane region" description="Helical" evidence="1">
    <location>
        <begin position="45"/>
        <end position="71"/>
    </location>
</feature>
<sequence length="79" mass="9309">MGNGRIVSVQSRCHTPCWFLPVQVVSLEGEFLTASQSKSSPEDYLFIHVLLICWYESIHWFFLFFCHFIVVEFTYTINI</sequence>
<proteinExistence type="predicted"/>
<organism evidence="2">
    <name type="scientific">Salix viminalis</name>
    <name type="common">Common osier</name>
    <name type="synonym">Basket willow</name>
    <dbReference type="NCBI Taxonomy" id="40686"/>
    <lineage>
        <taxon>Eukaryota</taxon>
        <taxon>Viridiplantae</taxon>
        <taxon>Streptophyta</taxon>
        <taxon>Embryophyta</taxon>
        <taxon>Tracheophyta</taxon>
        <taxon>Spermatophyta</taxon>
        <taxon>Magnoliopsida</taxon>
        <taxon>eudicotyledons</taxon>
        <taxon>Gunneridae</taxon>
        <taxon>Pentapetalae</taxon>
        <taxon>rosids</taxon>
        <taxon>fabids</taxon>
        <taxon>Malpighiales</taxon>
        <taxon>Salicaceae</taxon>
        <taxon>Saliceae</taxon>
        <taxon>Salix</taxon>
    </lineage>
</organism>
<evidence type="ECO:0000256" key="1">
    <source>
        <dbReference type="SAM" id="Phobius"/>
    </source>
</evidence>
<evidence type="ECO:0000313" key="2">
    <source>
        <dbReference type="EMBL" id="VFU31977.1"/>
    </source>
</evidence>
<keyword evidence="1" id="KW-1133">Transmembrane helix</keyword>
<dbReference type="AlphaFoldDB" id="A0A6N2KUR3"/>
<dbReference type="EMBL" id="CAADRP010000779">
    <property type="protein sequence ID" value="VFU31977.1"/>
    <property type="molecule type" value="Genomic_DNA"/>
</dbReference>